<dbReference type="InterPro" id="IPR044855">
    <property type="entry name" value="CoA-Trfase_III_dom3_sf"/>
</dbReference>
<organism evidence="2 3">
    <name type="scientific">Aureimonas flava</name>
    <dbReference type="NCBI Taxonomy" id="2320271"/>
    <lineage>
        <taxon>Bacteria</taxon>
        <taxon>Pseudomonadati</taxon>
        <taxon>Pseudomonadota</taxon>
        <taxon>Alphaproteobacteria</taxon>
        <taxon>Hyphomicrobiales</taxon>
        <taxon>Aurantimonadaceae</taxon>
        <taxon>Aureimonas</taxon>
    </lineage>
</organism>
<dbReference type="PANTHER" id="PTHR48207:SF3">
    <property type="entry name" value="SUCCINATE--HYDROXYMETHYLGLUTARATE COA-TRANSFERASE"/>
    <property type="match status" value="1"/>
</dbReference>
<dbReference type="PANTHER" id="PTHR48207">
    <property type="entry name" value="SUCCINATE--HYDROXYMETHYLGLUTARATE COA-TRANSFERASE"/>
    <property type="match status" value="1"/>
</dbReference>
<protein>
    <submittedName>
        <fullName evidence="2">CoA transferase</fullName>
    </submittedName>
</protein>
<dbReference type="Proteomes" id="UP000265750">
    <property type="component" value="Unassembled WGS sequence"/>
</dbReference>
<reference evidence="3" key="1">
    <citation type="submission" date="2018-09" db="EMBL/GenBank/DDBJ databases">
        <authorList>
            <person name="Tuo L."/>
        </authorList>
    </citation>
    <scope>NUCLEOTIDE SEQUENCE [LARGE SCALE GENOMIC DNA]</scope>
    <source>
        <strain evidence="3">M2BS4Y-1</strain>
    </source>
</reference>
<keyword evidence="1 2" id="KW-0808">Transferase</keyword>
<dbReference type="Pfam" id="PF02515">
    <property type="entry name" value="CoA_transf_3"/>
    <property type="match status" value="1"/>
</dbReference>
<dbReference type="InterPro" id="IPR050483">
    <property type="entry name" value="CoA-transferase_III_domain"/>
</dbReference>
<comment type="caution">
    <text evidence="2">The sequence shown here is derived from an EMBL/GenBank/DDBJ whole genome shotgun (WGS) entry which is preliminary data.</text>
</comment>
<keyword evidence="3" id="KW-1185">Reference proteome</keyword>
<gene>
    <name evidence="2" type="ORF">D3218_18225</name>
</gene>
<dbReference type="RefSeq" id="WP_119541510.1">
    <property type="nucleotide sequence ID" value="NZ_QYRN01000013.1"/>
</dbReference>
<evidence type="ECO:0000313" key="2">
    <source>
        <dbReference type="EMBL" id="RIX97732.1"/>
    </source>
</evidence>
<evidence type="ECO:0000313" key="3">
    <source>
        <dbReference type="Proteomes" id="UP000265750"/>
    </source>
</evidence>
<accession>A0A3A1WGS3</accession>
<dbReference type="OrthoDB" id="9806585at2"/>
<dbReference type="AlphaFoldDB" id="A0A3A1WGS3"/>
<dbReference type="GO" id="GO:0008410">
    <property type="term" value="F:CoA-transferase activity"/>
    <property type="evidence" value="ECO:0007669"/>
    <property type="project" value="TreeGrafter"/>
</dbReference>
<dbReference type="Gene3D" id="3.30.1540.10">
    <property type="entry name" value="formyl-coa transferase, domain 3"/>
    <property type="match status" value="1"/>
</dbReference>
<evidence type="ECO:0000256" key="1">
    <source>
        <dbReference type="ARBA" id="ARBA00022679"/>
    </source>
</evidence>
<proteinExistence type="predicted"/>
<name>A0A3A1WGS3_9HYPH</name>
<dbReference type="EMBL" id="QYRN01000013">
    <property type="protein sequence ID" value="RIX97732.1"/>
    <property type="molecule type" value="Genomic_DNA"/>
</dbReference>
<dbReference type="SUPFAM" id="SSF89796">
    <property type="entry name" value="CoA-transferase family III (CaiB/BaiF)"/>
    <property type="match status" value="1"/>
</dbReference>
<sequence length="415" mass="44539">MDTWNEAGVREAPGAGPLAGLRILELGHFVAAPFATRLLADLGADVVKIEPPGGDPVRQWGEQANGHSPWWSMHARNKRCVALDLKHPRAREVVLRLAAGADALVENFRPGQLDRLGLGEAALREARPGLVIGRISGFGQDGPYRDRASFGVIGEAMGGLRYLTNHPPEETDLPPSRVGISIGDSIAGLYAAFGVMAALWQRDRAGGAPGPFTLDVALTEAMLSMMEGTLPEYGVFGTVRQPQGSRIKTAAPTNAYPTRDGQWLLIAANSDPLFRRLARVIGRPELADDPDFAANPGRLRHVERLDAIIADWSRERDAAEADRILGEADIPSTLCYSAADIAADTQYRERGMVRELDDPLIGRVLHAGVVPHVPEAPGGIRWTGPAVGAHTDEVLAEAGFDGAEIRALREEGAVR</sequence>
<dbReference type="Gene3D" id="3.40.50.10540">
    <property type="entry name" value="Crotonobetainyl-coa:carnitine coa-transferase, domain 1"/>
    <property type="match status" value="1"/>
</dbReference>
<dbReference type="InterPro" id="IPR023606">
    <property type="entry name" value="CoA-Trfase_III_dom_1_sf"/>
</dbReference>
<dbReference type="InterPro" id="IPR003673">
    <property type="entry name" value="CoA-Trfase_fam_III"/>
</dbReference>